<keyword evidence="2" id="KW-1133">Transmembrane helix</keyword>
<dbReference type="AlphaFoldDB" id="A0A9W4E995"/>
<keyword evidence="2" id="KW-0472">Membrane</keyword>
<evidence type="ECO:0000313" key="4">
    <source>
        <dbReference type="Proteomes" id="UP001153328"/>
    </source>
</evidence>
<name>A0A9W4E995_9ACTN</name>
<feature type="transmembrane region" description="Helical" evidence="2">
    <location>
        <begin position="33"/>
        <end position="53"/>
    </location>
</feature>
<keyword evidence="2" id="KW-0812">Transmembrane</keyword>
<dbReference type="Proteomes" id="UP001153328">
    <property type="component" value="Unassembled WGS sequence"/>
</dbReference>
<proteinExistence type="predicted"/>
<keyword evidence="4" id="KW-1185">Reference proteome</keyword>
<evidence type="ECO:0000256" key="1">
    <source>
        <dbReference type="SAM" id="MobiDB-lite"/>
    </source>
</evidence>
<evidence type="ECO:0000313" key="3">
    <source>
        <dbReference type="EMBL" id="CAG7624376.1"/>
    </source>
</evidence>
<feature type="transmembrane region" description="Helical" evidence="2">
    <location>
        <begin position="9"/>
        <end position="27"/>
    </location>
</feature>
<organism evidence="3 4">
    <name type="scientific">Actinacidiphila bryophytorum</name>
    <dbReference type="NCBI Taxonomy" id="1436133"/>
    <lineage>
        <taxon>Bacteria</taxon>
        <taxon>Bacillati</taxon>
        <taxon>Actinomycetota</taxon>
        <taxon>Actinomycetes</taxon>
        <taxon>Kitasatosporales</taxon>
        <taxon>Streptomycetaceae</taxon>
        <taxon>Actinacidiphila</taxon>
    </lineage>
</organism>
<dbReference type="EMBL" id="CAJVAX010000012">
    <property type="protein sequence ID" value="CAG7624376.1"/>
    <property type="molecule type" value="Genomic_DNA"/>
</dbReference>
<gene>
    <name evidence="3" type="ORF">SBRY_20046</name>
</gene>
<accession>A0A9W4E995</accession>
<reference evidence="3" key="1">
    <citation type="submission" date="2021-06" db="EMBL/GenBank/DDBJ databases">
        <authorList>
            <person name="Arsene-Ploetze F."/>
        </authorList>
    </citation>
    <scope>NUCLEOTIDE SEQUENCE</scope>
    <source>
        <strain evidence="3">SBRY1</strain>
    </source>
</reference>
<comment type="caution">
    <text evidence="3">The sequence shown here is derived from an EMBL/GenBank/DDBJ whole genome shotgun (WGS) entry which is preliminary data.</text>
</comment>
<sequence>MPRPTTPQLAYGSLTVVLFTLATLLLADVRSGAAVAAVAAGGLLLGLLVALSLSAPTAARRRASLGPAPLPPAAVPVPRSRVSGGTPTRVGERSLRR</sequence>
<protein>
    <submittedName>
        <fullName evidence="3">Uncharacterized protein</fullName>
    </submittedName>
</protein>
<feature type="region of interest" description="Disordered" evidence="1">
    <location>
        <begin position="61"/>
        <end position="97"/>
    </location>
</feature>
<dbReference type="RefSeq" id="WP_205042186.1">
    <property type="nucleotide sequence ID" value="NZ_CAJVAX010000012.1"/>
</dbReference>
<evidence type="ECO:0000256" key="2">
    <source>
        <dbReference type="SAM" id="Phobius"/>
    </source>
</evidence>